<dbReference type="AlphaFoldDB" id="A0A6I7EEM0"/>
<gene>
    <name evidence="4" type="ORF">C2H86_28580</name>
</gene>
<evidence type="ECO:0000313" key="4">
    <source>
        <dbReference type="EMBL" id="QHW08401.1"/>
    </source>
</evidence>
<organism evidence="4 5">
    <name type="scientific">Pseudomonas putida</name>
    <name type="common">Arthrobacter siderocapsulatus</name>
    <dbReference type="NCBI Taxonomy" id="303"/>
    <lineage>
        <taxon>Bacteria</taxon>
        <taxon>Pseudomonadati</taxon>
        <taxon>Pseudomonadota</taxon>
        <taxon>Gammaproteobacteria</taxon>
        <taxon>Pseudomonadales</taxon>
        <taxon>Pseudomonadaceae</taxon>
        <taxon>Pseudomonas</taxon>
    </lineage>
</organism>
<evidence type="ECO:0000259" key="1">
    <source>
        <dbReference type="Pfam" id="PF13032"/>
    </source>
</evidence>
<dbReference type="InterPro" id="IPR025085">
    <property type="entry name" value="pPIWI_RE_X"/>
</dbReference>
<name>A0A6I7EEM0_PSEPU</name>
<reference evidence="4 5" key="1">
    <citation type="submission" date="2020-02" db="EMBL/GenBank/DDBJ databases">
        <title>Pseudomonas Putida W5 Complete Genome Assembly.</title>
        <authorList>
            <person name="Yuan Z.-C."/>
            <person name="Shaw G.A."/>
            <person name="Cusano A.D."/>
            <person name="Caddey B.J."/>
            <person name="Weselowski B.J."/>
        </authorList>
    </citation>
    <scope>NUCLEOTIDE SEQUENCE [LARGE SCALE GENOMIC DNA]</scope>
    <source>
        <strain evidence="4 5">W5</strain>
    </source>
</reference>
<feature type="domain" description="pPIWI-RE RNaseH" evidence="1">
    <location>
        <begin position="544"/>
        <end position="778"/>
    </location>
</feature>
<dbReference type="Pfam" id="PF18157">
    <property type="entry name" value="MID_pPIWI_RE"/>
    <property type="match status" value="1"/>
</dbReference>
<evidence type="ECO:0000313" key="5">
    <source>
        <dbReference type="Proteomes" id="UP000464480"/>
    </source>
</evidence>
<evidence type="ECO:0000259" key="2">
    <source>
        <dbReference type="Pfam" id="PF13111"/>
    </source>
</evidence>
<dbReference type="Pfam" id="PF13032">
    <property type="entry name" value="RNaseH_pPIWI_RE"/>
    <property type="match status" value="1"/>
</dbReference>
<dbReference type="Pfam" id="PF13111">
    <property type="entry name" value="pPIWI_RE_X"/>
    <property type="match status" value="1"/>
</dbReference>
<dbReference type="EMBL" id="CP026115">
    <property type="protein sequence ID" value="QHW08401.1"/>
    <property type="molecule type" value="Genomic_DNA"/>
</dbReference>
<proteinExistence type="predicted"/>
<sequence length="788" mass="87176">MTISLRTNLFRFDPDELPPVTQYHASSEFLNAWALLTDHFGKPYLPTESLEEILSYLSGGPVWVNAQLLKSKDAPAIVSLKALDSSKLNRAINVWAQHILRNTPPGQQDFVHALIPDLAMPLHASDVMRDPRQSTLAYKVVPWMLAHQLSTKPMDSSVLLNLTVCSDGSLVAWDSPLLYARGDRKAVAMHSMSTNLLLLHKVPSQYASVTVHLSHILPEWRHTTHSTWLKTDYGISKFQIHTIRIGEGQYQTVYSSPAAELIQHMGEGSLPALGGNEVSLSGPLRPIHTHTPIGSPIGSGVGTVILDQASFHVQKTVASAKPMLTRYVGRLIALRDNVSYAPARPIRLAVVTAHTDIMMRINTAYTHLESVSHVFRDKPKPQVLLQQIQCKDAQRILTTKTSSADIQNWFIDELLPRLTAWMPDAAIIETTPEVATKDDNDPKHVLRALCAKHRVTTQFIFHLPPQAEGAASSKGIAAGLKSRLRKAKANAEESDKAEDYPGINSLIDAIRGTGYVPIPLERTAGIPADTTVVSIYVDYLSKLSVYLPVITRAVVNTSEMQVYVDGAGGQPGQWRSYSEGLCAIHANPKLLDGEATKLLIRQALLAPTPVADSPLIVYINAGAKRLYPGMNDGAGHGLPPVPKNAWLIRTRSDHQTAQMTGVHSLSPLAPMFIGNRIGVHQAEHQELVYYFTSYSKTFHKVRSHRKHTRYDVTQSQLKDSWLQLGVTEFVMIQEGDFANKDQLALQAGYWCKNAPLWDGFLRLPSPLHAARQIAEDHPVAEKLRKGRY</sequence>
<protein>
    <submittedName>
        <fullName evidence="4">DUF3893 domain-containing protein</fullName>
    </submittedName>
</protein>
<dbReference type="Proteomes" id="UP000464480">
    <property type="component" value="Chromosome"/>
</dbReference>
<feature type="domain" description="Prokaryotic pPIWI-RE MID" evidence="3">
    <location>
        <begin position="393"/>
        <end position="487"/>
    </location>
</feature>
<accession>A0A6I7EEM0</accession>
<dbReference type="InterPro" id="IPR024996">
    <property type="entry name" value="RNaseH_pPIWI_RE"/>
</dbReference>
<dbReference type="RefSeq" id="WP_159410572.1">
    <property type="nucleotide sequence ID" value="NZ_CP026115.2"/>
</dbReference>
<evidence type="ECO:0000259" key="3">
    <source>
        <dbReference type="Pfam" id="PF18157"/>
    </source>
</evidence>
<feature type="domain" description="pPIWI-RE module N-terminal" evidence="2">
    <location>
        <begin position="10"/>
        <end position="213"/>
    </location>
</feature>
<dbReference type="InterPro" id="IPR040496">
    <property type="entry name" value="MID_pPIWI_RE"/>
</dbReference>